<feature type="chain" id="PRO_5046192394" evidence="2">
    <location>
        <begin position="24"/>
        <end position="214"/>
    </location>
</feature>
<keyword evidence="2" id="KW-0732">Signal</keyword>
<evidence type="ECO:0000256" key="1">
    <source>
        <dbReference type="SAM" id="MobiDB-lite"/>
    </source>
</evidence>
<dbReference type="RefSeq" id="WP_265266046.1">
    <property type="nucleotide sequence ID" value="NZ_JAIHOM010000112.1"/>
</dbReference>
<name>A0ABT3L9K2_9CYAN</name>
<comment type="caution">
    <text evidence="3">The sequence shown here is derived from an EMBL/GenBank/DDBJ whole genome shotgun (WGS) entry which is preliminary data.</text>
</comment>
<feature type="compositionally biased region" description="Pro residues" evidence="1">
    <location>
        <begin position="106"/>
        <end position="116"/>
    </location>
</feature>
<evidence type="ECO:0000313" key="4">
    <source>
        <dbReference type="Proteomes" id="UP001526426"/>
    </source>
</evidence>
<feature type="signal peptide" evidence="2">
    <location>
        <begin position="1"/>
        <end position="23"/>
    </location>
</feature>
<protein>
    <submittedName>
        <fullName evidence="3">SH3 domain-containing protein</fullName>
    </submittedName>
</protein>
<evidence type="ECO:0000313" key="3">
    <source>
        <dbReference type="EMBL" id="MCW6038147.1"/>
    </source>
</evidence>
<organism evidence="3 4">
    <name type="scientific">Spirulina subsalsa FACHB-351</name>
    <dbReference type="NCBI Taxonomy" id="234711"/>
    <lineage>
        <taxon>Bacteria</taxon>
        <taxon>Bacillati</taxon>
        <taxon>Cyanobacteriota</taxon>
        <taxon>Cyanophyceae</taxon>
        <taxon>Spirulinales</taxon>
        <taxon>Spirulinaceae</taxon>
        <taxon>Spirulina</taxon>
    </lineage>
</organism>
<dbReference type="EMBL" id="JAIHOM010000112">
    <property type="protein sequence ID" value="MCW6038147.1"/>
    <property type="molecule type" value="Genomic_DNA"/>
</dbReference>
<dbReference type="Proteomes" id="UP001526426">
    <property type="component" value="Unassembled WGS sequence"/>
</dbReference>
<proteinExistence type="predicted"/>
<feature type="compositionally biased region" description="Low complexity" evidence="1">
    <location>
        <begin position="117"/>
        <end position="130"/>
    </location>
</feature>
<keyword evidence="4" id="KW-1185">Reference proteome</keyword>
<gene>
    <name evidence="3" type="ORF">K4A83_17990</name>
</gene>
<evidence type="ECO:0000256" key="2">
    <source>
        <dbReference type="SAM" id="SignalP"/>
    </source>
</evidence>
<reference evidence="3 4" key="1">
    <citation type="submission" date="2021-08" db="EMBL/GenBank/DDBJ databases">
        <title>Draft genome sequence of Spirulina subsalsa with high tolerance to salinity and hype-accumulation of phycocyanin.</title>
        <authorList>
            <person name="Pei H."/>
            <person name="Jiang L."/>
        </authorList>
    </citation>
    <scope>NUCLEOTIDE SEQUENCE [LARGE SCALE GENOMIC DNA]</scope>
    <source>
        <strain evidence="3 4">FACHB-351</strain>
    </source>
</reference>
<sequence>MKTRILFLLLLTVFGGYPAVVQAESLEVAQQRADETCRQANRMLDIFSRPSVDQDSETLATLNPGTKLRIVNTGEGGWVAVEAPRRGFVIARYLTTCSATVVTPPQSQPQPRPQTPATPTTTAQPSAPVTLSRPGSPLPATAGSCRQALLGLSVRSRPDGTLGAISGVQQGQRVTLTGESFTDSEGRIWLQISSPQSGWISGGRGGWMNVIPCP</sequence>
<accession>A0ABT3L9K2</accession>
<feature type="region of interest" description="Disordered" evidence="1">
    <location>
        <begin position="101"/>
        <end position="142"/>
    </location>
</feature>